<comment type="catalytic activity">
    <reaction evidence="13">
        <text>P(1),P(4)-bis(5'-adenosyl) tetraphosphate + H2O = 2 ADP + 2 H(+)</text>
        <dbReference type="Rhea" id="RHEA:24252"/>
        <dbReference type="ChEBI" id="CHEBI:15377"/>
        <dbReference type="ChEBI" id="CHEBI:15378"/>
        <dbReference type="ChEBI" id="CHEBI:58141"/>
        <dbReference type="ChEBI" id="CHEBI:456216"/>
        <dbReference type="EC" id="3.6.1.41"/>
    </reaction>
</comment>
<dbReference type="Pfam" id="PF01467">
    <property type="entry name" value="CTP_transf_like"/>
    <property type="match status" value="1"/>
</dbReference>
<feature type="domain" description="HD" evidence="15">
    <location>
        <begin position="198"/>
        <end position="310"/>
    </location>
</feature>
<organism evidence="16 17">
    <name type="scientific">Mycoplasma putrefaciens (strain ATCC 15718 / NCTC 10155 / C30 KS-1 / KS-1)</name>
    <dbReference type="NCBI Taxonomy" id="743965"/>
    <lineage>
        <taxon>Bacteria</taxon>
        <taxon>Bacillati</taxon>
        <taxon>Mycoplasmatota</taxon>
        <taxon>Mollicutes</taxon>
        <taxon>Mycoplasmataceae</taxon>
        <taxon>Mycoplasma</taxon>
    </lineage>
</organism>
<keyword evidence="7 14" id="KW-0547">Nucleotide-binding</keyword>
<dbReference type="Gene3D" id="1.10.3210.10">
    <property type="entry name" value="Hypothetical protein af1432"/>
    <property type="match status" value="1"/>
</dbReference>
<keyword evidence="10" id="KW-0408">Iron</keyword>
<evidence type="ECO:0000256" key="13">
    <source>
        <dbReference type="ARBA" id="ARBA00049417"/>
    </source>
</evidence>
<dbReference type="SUPFAM" id="SSF52374">
    <property type="entry name" value="Nucleotidylyl transferase"/>
    <property type="match status" value="1"/>
</dbReference>
<evidence type="ECO:0000256" key="14">
    <source>
        <dbReference type="HAMAP-Rule" id="MF_00244"/>
    </source>
</evidence>
<evidence type="ECO:0000256" key="10">
    <source>
        <dbReference type="ARBA" id="ARBA00023004"/>
    </source>
</evidence>
<dbReference type="RefSeq" id="WP_014035094.1">
    <property type="nucleotide sequence ID" value="NC_015946.1"/>
</dbReference>
<dbReference type="PROSITE" id="PS51831">
    <property type="entry name" value="HD"/>
    <property type="match status" value="1"/>
</dbReference>
<dbReference type="NCBIfam" id="TIGR00277">
    <property type="entry name" value="HDIG"/>
    <property type="match status" value="1"/>
</dbReference>
<keyword evidence="4 14" id="KW-0808">Transferase</keyword>
<dbReference type="AlphaFoldDB" id="A0A7U3ZSM5"/>
<evidence type="ECO:0000256" key="3">
    <source>
        <dbReference type="ARBA" id="ARBA00022642"/>
    </source>
</evidence>
<dbReference type="GO" id="GO:0009435">
    <property type="term" value="P:NAD+ biosynthetic process"/>
    <property type="evidence" value="ECO:0007669"/>
    <property type="project" value="UniProtKB-UniRule"/>
</dbReference>
<evidence type="ECO:0000256" key="9">
    <source>
        <dbReference type="ARBA" id="ARBA00022840"/>
    </source>
</evidence>
<evidence type="ECO:0000256" key="12">
    <source>
        <dbReference type="ARBA" id="ARBA00048721"/>
    </source>
</evidence>
<dbReference type="Gene3D" id="3.40.50.620">
    <property type="entry name" value="HUPs"/>
    <property type="match status" value="1"/>
</dbReference>
<evidence type="ECO:0000256" key="4">
    <source>
        <dbReference type="ARBA" id="ARBA00022679"/>
    </source>
</evidence>
<evidence type="ECO:0000256" key="2">
    <source>
        <dbReference type="ARBA" id="ARBA00005019"/>
    </source>
</evidence>
<dbReference type="GO" id="GO:0008803">
    <property type="term" value="F:bis(5'-nucleosyl)-tetraphosphatase (symmetrical) activity"/>
    <property type="evidence" value="ECO:0007669"/>
    <property type="project" value="UniProtKB-EC"/>
</dbReference>
<dbReference type="InterPro" id="IPR005249">
    <property type="entry name" value="YqeK"/>
</dbReference>
<dbReference type="UniPathway" id="UPA00253">
    <property type="reaction ID" value="UER00332"/>
</dbReference>
<keyword evidence="8" id="KW-0378">Hydrolase</keyword>
<evidence type="ECO:0000256" key="7">
    <source>
        <dbReference type="ARBA" id="ARBA00022741"/>
    </source>
</evidence>
<reference evidence="16 17" key="1">
    <citation type="journal article" date="2011" name="J. Bacteriol.">
        <title>Genome Sequence of Mycoplasma putrefaciens Type Strain KS1.</title>
        <authorList>
            <person name="Calcutt M.J."/>
            <person name="Foecking M.F."/>
        </authorList>
    </citation>
    <scope>NUCLEOTIDE SEQUENCE [LARGE SCALE GENOMIC DNA]</scope>
    <source>
        <strain evidence="17">ATCC 15718 / NCTC 10155 / C30 KS-1 / KS-1</strain>
    </source>
</reference>
<keyword evidence="3 14" id="KW-0662">Pyridine nucleotide biosynthesis</keyword>
<dbReference type="Proteomes" id="UP000008907">
    <property type="component" value="Chromosome"/>
</dbReference>
<dbReference type="GO" id="GO:0005524">
    <property type="term" value="F:ATP binding"/>
    <property type="evidence" value="ECO:0007669"/>
    <property type="project" value="UniProtKB-KW"/>
</dbReference>
<dbReference type="KEGG" id="mpf:MPUT_0361"/>
<dbReference type="NCBIfam" id="NF005519">
    <property type="entry name" value="PRK07152.1"/>
    <property type="match status" value="1"/>
</dbReference>
<dbReference type="HAMAP" id="MF_00244">
    <property type="entry name" value="NaMN_adenylyltr"/>
    <property type="match status" value="1"/>
</dbReference>
<evidence type="ECO:0000259" key="15">
    <source>
        <dbReference type="PROSITE" id="PS51831"/>
    </source>
</evidence>
<dbReference type="SUPFAM" id="SSF109604">
    <property type="entry name" value="HD-domain/PDEase-like"/>
    <property type="match status" value="1"/>
</dbReference>
<dbReference type="NCBIfam" id="TIGR00488">
    <property type="entry name" value="bis(5'-nucleosyl)-tetraphosphatase (symmetrical) YqeK"/>
    <property type="match status" value="1"/>
</dbReference>
<evidence type="ECO:0000256" key="8">
    <source>
        <dbReference type="ARBA" id="ARBA00022801"/>
    </source>
</evidence>
<evidence type="ECO:0000313" key="16">
    <source>
        <dbReference type="EMBL" id="AEM68738.1"/>
    </source>
</evidence>
<dbReference type="PANTHER" id="PTHR39321:SF3">
    <property type="entry name" value="PHOSPHOPANTETHEINE ADENYLYLTRANSFERASE"/>
    <property type="match status" value="1"/>
</dbReference>
<keyword evidence="9 14" id="KW-0067">ATP-binding</keyword>
<name>A0A7U3ZSM5_MYCPK</name>
<evidence type="ECO:0000256" key="1">
    <source>
        <dbReference type="ARBA" id="ARBA00002324"/>
    </source>
</evidence>
<dbReference type="CDD" id="cd02165">
    <property type="entry name" value="NMNAT"/>
    <property type="match status" value="1"/>
</dbReference>
<dbReference type="InterPro" id="IPR005248">
    <property type="entry name" value="NadD/NMNAT"/>
</dbReference>
<dbReference type="InterPro" id="IPR006675">
    <property type="entry name" value="HDIG_dom"/>
</dbReference>
<accession>A0A7U3ZSM5</accession>
<proteinExistence type="inferred from homology"/>
<dbReference type="InterPro" id="IPR004821">
    <property type="entry name" value="Cyt_trans-like"/>
</dbReference>
<evidence type="ECO:0000313" key="17">
    <source>
        <dbReference type="Proteomes" id="UP000008907"/>
    </source>
</evidence>
<dbReference type="SMART" id="SM00471">
    <property type="entry name" value="HDc"/>
    <property type="match status" value="1"/>
</dbReference>
<keyword evidence="11 14" id="KW-0520">NAD</keyword>
<dbReference type="Pfam" id="PF01966">
    <property type="entry name" value="HD"/>
    <property type="match status" value="1"/>
</dbReference>
<evidence type="ECO:0000256" key="11">
    <source>
        <dbReference type="ARBA" id="ARBA00023027"/>
    </source>
</evidence>
<protein>
    <recommendedName>
        <fullName evidence="14">Probable nicotinate-nucleotide adenylyltransferase</fullName>
        <ecNumber evidence="14">2.7.7.18</ecNumber>
    </recommendedName>
    <alternativeName>
        <fullName evidence="14">Deamido-NAD(+) diphosphorylase</fullName>
    </alternativeName>
    <alternativeName>
        <fullName evidence="14">Deamido-NAD(+) pyrophosphorylase</fullName>
    </alternativeName>
    <alternativeName>
        <fullName evidence="14">Nicotinate mononucleotide adenylyltransferase</fullName>
        <shortName evidence="14">NaMN adenylyltransferase</shortName>
    </alternativeName>
</protein>
<evidence type="ECO:0000256" key="5">
    <source>
        <dbReference type="ARBA" id="ARBA00022695"/>
    </source>
</evidence>
<comment type="function">
    <text evidence="1 14">Catalyzes the reversible adenylation of nicotinate mononucleotide (NaMN) to nicotinic acid adenine dinucleotide (NaAD).</text>
</comment>
<evidence type="ECO:0000256" key="6">
    <source>
        <dbReference type="ARBA" id="ARBA00022723"/>
    </source>
</evidence>
<dbReference type="EC" id="2.7.7.18" evidence="14"/>
<dbReference type="InterPro" id="IPR006674">
    <property type="entry name" value="HD_domain"/>
</dbReference>
<keyword evidence="5 14" id="KW-0548">Nucleotidyltransferase</keyword>
<keyword evidence="6" id="KW-0479">Metal-binding</keyword>
<comment type="pathway">
    <text evidence="2 14">Cofactor biosynthesis; NAD(+) biosynthesis; deamido-NAD(+) from nicotinate D-ribonucleotide: step 1/1.</text>
</comment>
<gene>
    <name evidence="14 16" type="primary">nadD</name>
    <name evidence="16" type="ordered locus">MPUT_0361</name>
</gene>
<dbReference type="GO" id="GO:0046872">
    <property type="term" value="F:metal ion binding"/>
    <property type="evidence" value="ECO:0007669"/>
    <property type="project" value="UniProtKB-KW"/>
</dbReference>
<sequence>MKKKIALFGGSFDPFHTDHLNIAKSCYQNLGFDEVWLIPTFLNPFKIKQNSTIHDRLQMLEIIKNKYHFIKVSEFEIKQNRSVPTYETVLHFINNFSDYQFCFIMGSDQLDKFEEWNNFEQLIKVIEFKIFKRDQNYNKKILQKYNLELFEFDNNHLRSTDIRNLKNLDKQIPEINDYVNNNLLYLYERLESQMDHKRYIHCINVGQMASKLAKKWGLDSKKALVAGTLHDITKRWDQKKTQNYLQKYLPELLNEPEPVWHSYTGYLHLKYDWLINDQEILNAVFNHTVGSENMTMLDIVVFCADKISSERTYDNVEQFRELCFTDLMKGFKLLLKNQYQLAVSKHGRNNIGSNLIKTVNHFLGKNYAK</sequence>
<dbReference type="InterPro" id="IPR014729">
    <property type="entry name" value="Rossmann-like_a/b/a_fold"/>
</dbReference>
<dbReference type="InterPro" id="IPR003607">
    <property type="entry name" value="HD/PDEase_dom"/>
</dbReference>
<dbReference type="NCBIfam" id="TIGR00482">
    <property type="entry name" value="nicotinate (nicotinamide) nucleotide adenylyltransferase"/>
    <property type="match status" value="1"/>
</dbReference>
<dbReference type="GO" id="GO:0004515">
    <property type="term" value="F:nicotinate-nucleotide adenylyltransferase activity"/>
    <property type="evidence" value="ECO:0007669"/>
    <property type="project" value="UniProtKB-UniRule"/>
</dbReference>
<dbReference type="PANTHER" id="PTHR39321">
    <property type="entry name" value="NICOTINATE-NUCLEOTIDE ADENYLYLTRANSFERASE-RELATED"/>
    <property type="match status" value="1"/>
</dbReference>
<comment type="similarity">
    <text evidence="14">Belongs to the NadD family.</text>
</comment>
<dbReference type="EMBL" id="CP003021">
    <property type="protein sequence ID" value="AEM68738.1"/>
    <property type="molecule type" value="Genomic_DNA"/>
</dbReference>
<comment type="catalytic activity">
    <reaction evidence="12 14">
        <text>nicotinate beta-D-ribonucleotide + ATP + H(+) = deamido-NAD(+) + diphosphate</text>
        <dbReference type="Rhea" id="RHEA:22860"/>
        <dbReference type="ChEBI" id="CHEBI:15378"/>
        <dbReference type="ChEBI" id="CHEBI:30616"/>
        <dbReference type="ChEBI" id="CHEBI:33019"/>
        <dbReference type="ChEBI" id="CHEBI:57502"/>
        <dbReference type="ChEBI" id="CHEBI:58437"/>
        <dbReference type="EC" id="2.7.7.18"/>
    </reaction>
</comment>